<gene>
    <name evidence="5" type="ORF">GA0074694_3244</name>
</gene>
<proteinExistence type="predicted"/>
<dbReference type="PROSITE" id="PS51819">
    <property type="entry name" value="VOC"/>
    <property type="match status" value="1"/>
</dbReference>
<feature type="transmembrane region" description="Helical" evidence="3">
    <location>
        <begin position="37"/>
        <end position="56"/>
    </location>
</feature>
<dbReference type="InterPro" id="IPR037523">
    <property type="entry name" value="VOC_core"/>
</dbReference>
<evidence type="ECO:0000256" key="3">
    <source>
        <dbReference type="SAM" id="Phobius"/>
    </source>
</evidence>
<keyword evidence="3" id="KW-1133">Transmembrane helix</keyword>
<keyword evidence="6" id="KW-1185">Reference proteome</keyword>
<feature type="compositionally biased region" description="Low complexity" evidence="2">
    <location>
        <begin position="384"/>
        <end position="402"/>
    </location>
</feature>
<dbReference type="GO" id="GO:0046491">
    <property type="term" value="P:L-methylmalonyl-CoA metabolic process"/>
    <property type="evidence" value="ECO:0007669"/>
    <property type="project" value="TreeGrafter"/>
</dbReference>
<dbReference type="CDD" id="cd06587">
    <property type="entry name" value="VOC"/>
    <property type="match status" value="1"/>
</dbReference>
<dbReference type="InterPro" id="IPR051785">
    <property type="entry name" value="MMCE/EMCE_epimerase"/>
</dbReference>
<protein>
    <submittedName>
        <fullName evidence="5">Glyoxalase-like domain-containing protein</fullName>
    </submittedName>
</protein>
<dbReference type="InterPro" id="IPR029068">
    <property type="entry name" value="Glyas_Bleomycin-R_OHBP_Dase"/>
</dbReference>
<dbReference type="Gene3D" id="3.10.180.10">
    <property type="entry name" value="2,3-Dihydroxybiphenyl 1,2-Dioxygenase, domain 1"/>
    <property type="match status" value="1"/>
</dbReference>
<reference evidence="6" key="1">
    <citation type="submission" date="2016-06" db="EMBL/GenBank/DDBJ databases">
        <authorList>
            <person name="Varghese N."/>
        </authorList>
    </citation>
    <scope>NUCLEOTIDE SEQUENCE [LARGE SCALE GENOMIC DNA]</scope>
    <source>
        <strain evidence="6">DSM 46123</strain>
    </source>
</reference>
<dbReference type="GO" id="GO:0046872">
    <property type="term" value="F:metal ion binding"/>
    <property type="evidence" value="ECO:0007669"/>
    <property type="project" value="UniProtKB-KW"/>
</dbReference>
<dbReference type="AlphaFoldDB" id="A0A1C6RXX6"/>
<evidence type="ECO:0000259" key="4">
    <source>
        <dbReference type="PROSITE" id="PS51819"/>
    </source>
</evidence>
<feature type="transmembrane region" description="Helical" evidence="3">
    <location>
        <begin position="12"/>
        <end position="31"/>
    </location>
</feature>
<evidence type="ECO:0000256" key="2">
    <source>
        <dbReference type="SAM" id="MobiDB-lite"/>
    </source>
</evidence>
<accession>A0A1C6RXX6</accession>
<keyword evidence="1" id="KW-0479">Metal-binding</keyword>
<name>A0A1C6RXX6_9ACTN</name>
<feature type="domain" description="VOC" evidence="4">
    <location>
        <begin position="466"/>
        <end position="581"/>
    </location>
</feature>
<dbReference type="SUPFAM" id="SSF54593">
    <property type="entry name" value="Glyoxalase/Bleomycin resistance protein/Dihydroxybiphenyl dioxygenase"/>
    <property type="match status" value="1"/>
</dbReference>
<evidence type="ECO:0000313" key="5">
    <source>
        <dbReference type="EMBL" id="SCL22059.1"/>
    </source>
</evidence>
<dbReference type="PANTHER" id="PTHR43048:SF3">
    <property type="entry name" value="METHYLMALONYL-COA EPIMERASE, MITOCHONDRIAL"/>
    <property type="match status" value="1"/>
</dbReference>
<dbReference type="PANTHER" id="PTHR43048">
    <property type="entry name" value="METHYLMALONYL-COA EPIMERASE"/>
    <property type="match status" value="1"/>
</dbReference>
<organism evidence="5 6">
    <name type="scientific">Micromonospora inyonensis</name>
    <dbReference type="NCBI Taxonomy" id="47866"/>
    <lineage>
        <taxon>Bacteria</taxon>
        <taxon>Bacillati</taxon>
        <taxon>Actinomycetota</taxon>
        <taxon>Actinomycetes</taxon>
        <taxon>Micromonosporales</taxon>
        <taxon>Micromonosporaceae</taxon>
        <taxon>Micromonospora</taxon>
    </lineage>
</organism>
<feature type="region of interest" description="Disordered" evidence="2">
    <location>
        <begin position="217"/>
        <end position="420"/>
    </location>
</feature>
<feature type="compositionally biased region" description="Low complexity" evidence="2">
    <location>
        <begin position="226"/>
        <end position="235"/>
    </location>
</feature>
<dbReference type="Proteomes" id="UP000198906">
    <property type="component" value="Unassembled WGS sequence"/>
</dbReference>
<evidence type="ECO:0000313" key="6">
    <source>
        <dbReference type="Proteomes" id="UP000198906"/>
    </source>
</evidence>
<dbReference type="EMBL" id="FMHU01000002">
    <property type="protein sequence ID" value="SCL22059.1"/>
    <property type="molecule type" value="Genomic_DNA"/>
</dbReference>
<keyword evidence="3" id="KW-0472">Membrane</keyword>
<dbReference type="STRING" id="47866.GA0074694_3244"/>
<dbReference type="GO" id="GO:0004493">
    <property type="term" value="F:methylmalonyl-CoA epimerase activity"/>
    <property type="evidence" value="ECO:0007669"/>
    <property type="project" value="TreeGrafter"/>
</dbReference>
<feature type="compositionally biased region" description="Low complexity" evidence="2">
    <location>
        <begin position="244"/>
        <end position="253"/>
    </location>
</feature>
<sequence>MANGGNRSIAPVRKLIAAVLGTVATFVVLFGLGMTSWSIVALGVALVALAIALATFRTGGRAWVIGVGHVHSASEPPTTYSFGRCELQLVIDAPGLPPRSKKIIEPRVPVAKWPSIGQTLPIRVALDDQRRVRVLWDEVPTHAETAATMADLPPEYAGADPLDEVLIQQDAPPWAEHGLDDDYRDAPGTDPLLDDVDGLPDDREAVVVHQRPGGPVVLEGTLVESTAPLPRRATPAPRPPVEDAPPMTYGDPYAGPPDDPYAGRPRSPYRDPYDEPPGDPDLDPPASPYRDPYGEVSGTPDAGPPTAPYRDPYDEPLAVPDADRSASAPHHPYDEPAPEPVASPEPTGSSDADEPTERVMFIESTRPAGHASSAEPATPTEPDGPAGQPSSAAQATPAAQGTWADKGTPAGASVDTPVVPVRQRIDEPIVDPVDVPLDAPDDEPVADDLDEAIFGYDAGTGTTPISGVGITVLVTDLDRSLAFYRNILGFTEVDRGPGNAVLASGSTRLVLREVSEAAPISRRLVHVNLEVDDIQAAYERLRESGVRFTYAPRVVNRGAKLDVWAAAFRDPDGHGIALTQWRTRADA</sequence>
<dbReference type="RefSeq" id="WP_091459448.1">
    <property type="nucleotide sequence ID" value="NZ_FMHU01000002.1"/>
</dbReference>
<dbReference type="InterPro" id="IPR004360">
    <property type="entry name" value="Glyas_Fos-R_dOase_dom"/>
</dbReference>
<keyword evidence="3" id="KW-0812">Transmembrane</keyword>
<dbReference type="Pfam" id="PF00903">
    <property type="entry name" value="Glyoxalase"/>
    <property type="match status" value="1"/>
</dbReference>
<evidence type="ECO:0000256" key="1">
    <source>
        <dbReference type="ARBA" id="ARBA00022723"/>
    </source>
</evidence>